<dbReference type="InterPro" id="IPR008983">
    <property type="entry name" value="Tumour_necrosis_fac-like_dom"/>
</dbReference>
<proteinExistence type="predicted"/>
<feature type="domain" description="C1q" evidence="1">
    <location>
        <begin position="1"/>
        <end position="69"/>
    </location>
</feature>
<dbReference type="Gene3D" id="2.60.120.40">
    <property type="match status" value="1"/>
</dbReference>
<evidence type="ECO:0000259" key="1">
    <source>
        <dbReference type="PROSITE" id="PS50871"/>
    </source>
</evidence>
<organism evidence="2 3">
    <name type="scientific">Mya arenaria</name>
    <name type="common">Soft-shell clam</name>
    <dbReference type="NCBI Taxonomy" id="6604"/>
    <lineage>
        <taxon>Eukaryota</taxon>
        <taxon>Metazoa</taxon>
        <taxon>Spiralia</taxon>
        <taxon>Lophotrochozoa</taxon>
        <taxon>Mollusca</taxon>
        <taxon>Bivalvia</taxon>
        <taxon>Autobranchia</taxon>
        <taxon>Heteroconchia</taxon>
        <taxon>Euheterodonta</taxon>
        <taxon>Imparidentia</taxon>
        <taxon>Neoheterodontei</taxon>
        <taxon>Myida</taxon>
        <taxon>Myoidea</taxon>
        <taxon>Myidae</taxon>
        <taxon>Mya</taxon>
    </lineage>
</organism>
<dbReference type="Pfam" id="PF00386">
    <property type="entry name" value="C1q"/>
    <property type="match status" value="1"/>
</dbReference>
<gene>
    <name evidence="2" type="ORF">MAR_001544</name>
</gene>
<sequence length="69" mass="7920">MTSIFLYQVKARVFGDSDEIHDIHPASSTVVLALQSNDHVYVRLGHQSQCNIVSSEDFQWTYFAGWLLF</sequence>
<protein>
    <recommendedName>
        <fullName evidence="1">C1q domain-containing protein</fullName>
    </recommendedName>
</protein>
<accession>A0ABY7FKF9</accession>
<dbReference type="Proteomes" id="UP001164746">
    <property type="component" value="Chromosome 11"/>
</dbReference>
<dbReference type="InterPro" id="IPR001073">
    <property type="entry name" value="C1q_dom"/>
</dbReference>
<dbReference type="EMBL" id="CP111022">
    <property type="protein sequence ID" value="WAR19706.1"/>
    <property type="molecule type" value="Genomic_DNA"/>
</dbReference>
<dbReference type="PROSITE" id="PS50871">
    <property type="entry name" value="C1Q"/>
    <property type="match status" value="1"/>
</dbReference>
<evidence type="ECO:0000313" key="2">
    <source>
        <dbReference type="EMBL" id="WAR19706.1"/>
    </source>
</evidence>
<keyword evidence="3" id="KW-1185">Reference proteome</keyword>
<reference evidence="2" key="1">
    <citation type="submission" date="2022-11" db="EMBL/GenBank/DDBJ databases">
        <title>Centuries of genome instability and evolution in soft-shell clam transmissible cancer (bioRxiv).</title>
        <authorList>
            <person name="Hart S.F.M."/>
            <person name="Yonemitsu M.A."/>
            <person name="Giersch R.M."/>
            <person name="Beal B.F."/>
            <person name="Arriagada G."/>
            <person name="Davis B.W."/>
            <person name="Ostrander E.A."/>
            <person name="Goff S.P."/>
            <person name="Metzger M.J."/>
        </authorList>
    </citation>
    <scope>NUCLEOTIDE SEQUENCE</scope>
    <source>
        <strain evidence="2">MELC-2E11</strain>
        <tissue evidence="2">Siphon/mantle</tissue>
    </source>
</reference>
<evidence type="ECO:0000313" key="3">
    <source>
        <dbReference type="Proteomes" id="UP001164746"/>
    </source>
</evidence>
<dbReference type="SUPFAM" id="SSF49842">
    <property type="entry name" value="TNF-like"/>
    <property type="match status" value="1"/>
</dbReference>
<name>A0ABY7FKF9_MYAAR</name>